<keyword evidence="4" id="KW-1185">Reference proteome</keyword>
<accession>A0ABI7YG44</accession>
<organism evidence="3 4">
    <name type="scientific">Felis catus</name>
    <name type="common">Cat</name>
    <name type="synonym">Felis silvestris catus</name>
    <dbReference type="NCBI Taxonomy" id="9685"/>
    <lineage>
        <taxon>Eukaryota</taxon>
        <taxon>Metazoa</taxon>
        <taxon>Chordata</taxon>
        <taxon>Craniata</taxon>
        <taxon>Vertebrata</taxon>
        <taxon>Euteleostomi</taxon>
        <taxon>Mammalia</taxon>
        <taxon>Eutheria</taxon>
        <taxon>Laurasiatheria</taxon>
        <taxon>Carnivora</taxon>
        <taxon>Feliformia</taxon>
        <taxon>Felidae</taxon>
        <taxon>Felinae</taxon>
        <taxon>Felis</taxon>
    </lineage>
</organism>
<dbReference type="Proteomes" id="UP000823872">
    <property type="component" value="Chromosome C1"/>
</dbReference>
<dbReference type="InterPro" id="IPR001404">
    <property type="entry name" value="Hsp90_fam"/>
</dbReference>
<reference evidence="3 4" key="1">
    <citation type="submission" date="2021-02" db="EMBL/GenBank/DDBJ databases">
        <title>Safari Cat Assemblies.</title>
        <authorList>
            <person name="Bredemeyer K.R."/>
            <person name="Murphy W.J."/>
        </authorList>
    </citation>
    <scope>NUCLEOTIDE SEQUENCE [LARGE SCALE GENOMIC DNA]</scope>
</reference>
<protein>
    <submittedName>
        <fullName evidence="3">Uncharacterized protein</fullName>
    </submittedName>
</protein>
<dbReference type="InterPro" id="IPR020568">
    <property type="entry name" value="Ribosomal_Su5_D2-typ_SF"/>
</dbReference>
<sequence>MQQSKISKVICKSIVNKCLEFFSELAEDKENYKKLYEPISKKLKLGILRDLTNWQLLSELLHCHTSQSRDEFEPRVRLCADCSEPGACFGFCVSLSL</sequence>
<reference evidence="3" key="2">
    <citation type="submission" date="2025-08" db="UniProtKB">
        <authorList>
            <consortium name="Ensembl"/>
        </authorList>
    </citation>
    <scope>IDENTIFICATION</scope>
    <source>
        <strain evidence="3">breed Abyssinian</strain>
    </source>
</reference>
<reference evidence="3" key="3">
    <citation type="submission" date="2025-09" db="UniProtKB">
        <authorList>
            <consortium name="Ensembl"/>
        </authorList>
    </citation>
    <scope>IDENTIFICATION</scope>
    <source>
        <strain evidence="3">breed Abyssinian</strain>
    </source>
</reference>
<proteinExistence type="inferred from homology"/>
<dbReference type="PANTHER" id="PTHR11528">
    <property type="entry name" value="HEAT SHOCK PROTEIN 90 FAMILY MEMBER"/>
    <property type="match status" value="1"/>
</dbReference>
<keyword evidence="2" id="KW-0143">Chaperone</keyword>
<evidence type="ECO:0000256" key="1">
    <source>
        <dbReference type="ARBA" id="ARBA00008239"/>
    </source>
</evidence>
<evidence type="ECO:0000256" key="2">
    <source>
        <dbReference type="ARBA" id="ARBA00023186"/>
    </source>
</evidence>
<dbReference type="Ensembl" id="ENSFCTT00005047114.1">
    <property type="protein sequence ID" value="ENSFCTP00005033857.1"/>
    <property type="gene ID" value="ENSFCTG00005016462.1"/>
</dbReference>
<evidence type="ECO:0000313" key="4">
    <source>
        <dbReference type="Proteomes" id="UP000823872"/>
    </source>
</evidence>
<evidence type="ECO:0000313" key="3">
    <source>
        <dbReference type="Ensembl" id="ENSFCTP00005033857.1"/>
    </source>
</evidence>
<dbReference type="SUPFAM" id="SSF54211">
    <property type="entry name" value="Ribosomal protein S5 domain 2-like"/>
    <property type="match status" value="1"/>
</dbReference>
<name>A0ABI7YG44_FELCA</name>
<dbReference type="Pfam" id="PF00183">
    <property type="entry name" value="HSP90"/>
    <property type="match status" value="1"/>
</dbReference>
<gene>
    <name evidence="3" type="primary">BANF2</name>
</gene>
<comment type="similarity">
    <text evidence="1">Belongs to the heat shock protein 90 family.</text>
</comment>
<dbReference type="Gene3D" id="3.30.230.80">
    <property type="match status" value="1"/>
</dbReference>